<dbReference type="EMBL" id="MU004190">
    <property type="protein sequence ID" value="KAF2494936.1"/>
    <property type="molecule type" value="Genomic_DNA"/>
</dbReference>
<dbReference type="CDD" id="cd12148">
    <property type="entry name" value="fungal_TF_MHR"/>
    <property type="match status" value="1"/>
</dbReference>
<dbReference type="Proteomes" id="UP000799750">
    <property type="component" value="Unassembled WGS sequence"/>
</dbReference>
<protein>
    <recommendedName>
        <fullName evidence="2">Xylanolytic transcriptional activator regulatory domain-containing protein</fullName>
    </recommendedName>
</protein>
<dbReference type="AlphaFoldDB" id="A0A6A6QS02"/>
<dbReference type="SMART" id="SM00906">
    <property type="entry name" value="Fungal_trans"/>
    <property type="match status" value="1"/>
</dbReference>
<evidence type="ECO:0000256" key="1">
    <source>
        <dbReference type="ARBA" id="ARBA00023242"/>
    </source>
</evidence>
<dbReference type="Pfam" id="PF04082">
    <property type="entry name" value="Fungal_trans"/>
    <property type="match status" value="1"/>
</dbReference>
<feature type="domain" description="Xylanolytic transcriptional activator regulatory" evidence="2">
    <location>
        <begin position="74"/>
        <end position="147"/>
    </location>
</feature>
<proteinExistence type="predicted"/>
<reference evidence="3" key="1">
    <citation type="journal article" date="2020" name="Stud. Mycol.">
        <title>101 Dothideomycetes genomes: a test case for predicting lifestyles and emergence of pathogens.</title>
        <authorList>
            <person name="Haridas S."/>
            <person name="Albert R."/>
            <person name="Binder M."/>
            <person name="Bloem J."/>
            <person name="Labutti K."/>
            <person name="Salamov A."/>
            <person name="Andreopoulos B."/>
            <person name="Baker S."/>
            <person name="Barry K."/>
            <person name="Bills G."/>
            <person name="Bluhm B."/>
            <person name="Cannon C."/>
            <person name="Castanera R."/>
            <person name="Culley D."/>
            <person name="Daum C."/>
            <person name="Ezra D."/>
            <person name="Gonzalez J."/>
            <person name="Henrissat B."/>
            <person name="Kuo A."/>
            <person name="Liang C."/>
            <person name="Lipzen A."/>
            <person name="Lutzoni F."/>
            <person name="Magnuson J."/>
            <person name="Mondo S."/>
            <person name="Nolan M."/>
            <person name="Ohm R."/>
            <person name="Pangilinan J."/>
            <person name="Park H.-J."/>
            <person name="Ramirez L."/>
            <person name="Alfaro M."/>
            <person name="Sun H."/>
            <person name="Tritt A."/>
            <person name="Yoshinaga Y."/>
            <person name="Zwiers L.-H."/>
            <person name="Turgeon B."/>
            <person name="Goodwin S."/>
            <person name="Spatafora J."/>
            <person name="Crous P."/>
            <person name="Grigoriev I."/>
        </authorList>
    </citation>
    <scope>NUCLEOTIDE SEQUENCE</scope>
    <source>
        <strain evidence="3">CBS 269.34</strain>
    </source>
</reference>
<dbReference type="OrthoDB" id="2123952at2759"/>
<dbReference type="GO" id="GO:0003677">
    <property type="term" value="F:DNA binding"/>
    <property type="evidence" value="ECO:0007669"/>
    <property type="project" value="InterPro"/>
</dbReference>
<evidence type="ECO:0000313" key="4">
    <source>
        <dbReference type="Proteomes" id="UP000799750"/>
    </source>
</evidence>
<accession>A0A6A6QS02</accession>
<dbReference type="PANTHER" id="PTHR46910">
    <property type="entry name" value="TRANSCRIPTION FACTOR PDR1"/>
    <property type="match status" value="1"/>
</dbReference>
<dbReference type="InterPro" id="IPR050987">
    <property type="entry name" value="AtrR-like"/>
</dbReference>
<sequence>MEDRIRQMESVITAAIASSENSSKLNTASTTTFEAQAEKFDTHSFVVNGDTSFQFVGVCFSLLMLQGSSNPLSIETLVAMAARISHAIGLNRWLDDCGLSERQLDERWNVSWMLYILDKDIALHAGRPPVMHDQDIGVALPKSMNAPLMMPSGLPHFYTFVYAAKLAMIESRVYSELYSARARSTPALQKLKAIGTLDAELQKWRTEIPIHQFLPVLALHYSYYNCLNTIHRASIHYGRWSELAEERELVKHDLGLNPRVYDSESICVIATRDAINLLDHFKQSPAPPMFWMSVSQPLGASLALFANILQYPDEPFAQSDLNLISSVTSLFGHLVAQGRLQFATGTLWIFRELYQIAKLYLSAPEARVVDPVSYAMILESSVSEGPRCVVDPRLRSSLSSVDEGVNLAGAELNIPTTVAANSCSDFNTQGQFSSHSYVDTNDDVLLDDVLFSPINIR</sequence>
<keyword evidence="4" id="KW-1185">Reference proteome</keyword>
<dbReference type="GO" id="GO:0008270">
    <property type="term" value="F:zinc ion binding"/>
    <property type="evidence" value="ECO:0007669"/>
    <property type="project" value="InterPro"/>
</dbReference>
<dbReference type="PANTHER" id="PTHR46910:SF25">
    <property type="entry name" value="ABC-TRANSPORTER-REGULATING TRANSCRIPTION FACTOR"/>
    <property type="match status" value="1"/>
</dbReference>
<organism evidence="3 4">
    <name type="scientific">Lophium mytilinum</name>
    <dbReference type="NCBI Taxonomy" id="390894"/>
    <lineage>
        <taxon>Eukaryota</taxon>
        <taxon>Fungi</taxon>
        <taxon>Dikarya</taxon>
        <taxon>Ascomycota</taxon>
        <taxon>Pezizomycotina</taxon>
        <taxon>Dothideomycetes</taxon>
        <taxon>Pleosporomycetidae</taxon>
        <taxon>Mytilinidiales</taxon>
        <taxon>Mytilinidiaceae</taxon>
        <taxon>Lophium</taxon>
    </lineage>
</organism>
<evidence type="ECO:0000259" key="2">
    <source>
        <dbReference type="SMART" id="SM00906"/>
    </source>
</evidence>
<name>A0A6A6QS02_9PEZI</name>
<dbReference type="GO" id="GO:0003700">
    <property type="term" value="F:DNA-binding transcription factor activity"/>
    <property type="evidence" value="ECO:0007669"/>
    <property type="project" value="InterPro"/>
</dbReference>
<keyword evidence="1" id="KW-0539">Nucleus</keyword>
<dbReference type="GO" id="GO:0006351">
    <property type="term" value="P:DNA-templated transcription"/>
    <property type="evidence" value="ECO:0007669"/>
    <property type="project" value="InterPro"/>
</dbReference>
<evidence type="ECO:0000313" key="3">
    <source>
        <dbReference type="EMBL" id="KAF2494936.1"/>
    </source>
</evidence>
<dbReference type="InterPro" id="IPR007219">
    <property type="entry name" value="XnlR_reg_dom"/>
</dbReference>
<gene>
    <name evidence="3" type="ORF">BU16DRAFT_562563</name>
</gene>